<evidence type="ECO:0000256" key="4">
    <source>
        <dbReference type="ARBA" id="ARBA00023125"/>
    </source>
</evidence>
<keyword evidence="4 9" id="KW-0238">DNA-binding</keyword>
<sequence length="213" mass="23439">MTTPTLPLIRIVDDDETFAGSQKLFLQAMGWHVQTYSSGRDFLAFDDAERPGVLILDVRMPGMTGIELFDALLGRKALLPVVFLTGHGDVDMAVHALKRGAYDFLQKPVDPVTLNAVVEAAVRHSRTLAESKRKVEETKAIYASLTPREREVVRLAALDRSNKVIGEELGISLPTVKMHRGNGFQKLGVRGALEAFWLLESIGVVEKGGRSED</sequence>
<dbReference type="SMART" id="SM00448">
    <property type="entry name" value="REC"/>
    <property type="match status" value="1"/>
</dbReference>
<dbReference type="PANTHER" id="PTHR44688">
    <property type="entry name" value="DNA-BINDING TRANSCRIPTIONAL ACTIVATOR DEVR_DOSR"/>
    <property type="match status" value="1"/>
</dbReference>
<evidence type="ECO:0000313" key="9">
    <source>
        <dbReference type="EMBL" id="BBF23016.1"/>
    </source>
</evidence>
<dbReference type="InterPro" id="IPR036388">
    <property type="entry name" value="WH-like_DNA-bd_sf"/>
</dbReference>
<dbReference type="GO" id="GO:0003677">
    <property type="term" value="F:DNA binding"/>
    <property type="evidence" value="ECO:0007669"/>
    <property type="project" value="UniProtKB-KW"/>
</dbReference>
<evidence type="ECO:0000256" key="3">
    <source>
        <dbReference type="ARBA" id="ARBA00023015"/>
    </source>
</evidence>
<keyword evidence="2" id="KW-0902">Two-component regulatory system</keyword>
<gene>
    <name evidence="9" type="ORF">SUTMEG_09070</name>
</gene>
<dbReference type="Pfam" id="PF00196">
    <property type="entry name" value="GerE"/>
    <property type="match status" value="1"/>
</dbReference>
<dbReference type="SUPFAM" id="SSF52172">
    <property type="entry name" value="CheY-like"/>
    <property type="match status" value="1"/>
</dbReference>
<dbReference type="Gene3D" id="3.40.50.2300">
    <property type="match status" value="1"/>
</dbReference>
<keyword evidence="5" id="KW-0804">Transcription</keyword>
<dbReference type="KEGG" id="sutt:SUTMEG_09070"/>
<dbReference type="Proteomes" id="UP000271003">
    <property type="component" value="Chromosome"/>
</dbReference>
<dbReference type="Gene3D" id="1.10.10.10">
    <property type="entry name" value="Winged helix-like DNA-binding domain superfamily/Winged helix DNA-binding domain"/>
    <property type="match status" value="1"/>
</dbReference>
<dbReference type="GO" id="GO:0000160">
    <property type="term" value="P:phosphorelay signal transduction system"/>
    <property type="evidence" value="ECO:0007669"/>
    <property type="project" value="UniProtKB-KW"/>
</dbReference>
<accession>A0A2Z6IEB7</accession>
<keyword evidence="10" id="KW-1185">Reference proteome</keyword>
<dbReference type="PROSITE" id="PS50110">
    <property type="entry name" value="RESPONSE_REGULATORY"/>
    <property type="match status" value="1"/>
</dbReference>
<evidence type="ECO:0000256" key="2">
    <source>
        <dbReference type="ARBA" id="ARBA00023012"/>
    </source>
</evidence>
<dbReference type="SMART" id="SM00421">
    <property type="entry name" value="HTH_LUXR"/>
    <property type="match status" value="1"/>
</dbReference>
<dbReference type="OrthoDB" id="9802186at2"/>
<keyword evidence="1 6" id="KW-0597">Phosphoprotein</keyword>
<proteinExistence type="predicted"/>
<dbReference type="InterPro" id="IPR001789">
    <property type="entry name" value="Sig_transdc_resp-reg_receiver"/>
</dbReference>
<dbReference type="InterPro" id="IPR000792">
    <property type="entry name" value="Tscrpt_reg_LuxR_C"/>
</dbReference>
<evidence type="ECO:0000256" key="5">
    <source>
        <dbReference type="ARBA" id="ARBA00023163"/>
    </source>
</evidence>
<evidence type="ECO:0000256" key="6">
    <source>
        <dbReference type="PROSITE-ProRule" id="PRU00169"/>
    </source>
</evidence>
<dbReference type="RefSeq" id="WP_120176668.1">
    <property type="nucleotide sequence ID" value="NZ_AP018786.1"/>
</dbReference>
<protein>
    <submittedName>
        <fullName evidence="9">DNA-binding response regulator</fullName>
    </submittedName>
</protein>
<dbReference type="SUPFAM" id="SSF46894">
    <property type="entry name" value="C-terminal effector domain of the bipartite response regulators"/>
    <property type="match status" value="1"/>
</dbReference>
<name>A0A2Z6IEB7_9BURK</name>
<dbReference type="AlphaFoldDB" id="A0A2Z6IEB7"/>
<feature type="domain" description="HTH luxR-type" evidence="7">
    <location>
        <begin position="138"/>
        <end position="203"/>
    </location>
</feature>
<evidence type="ECO:0000259" key="8">
    <source>
        <dbReference type="PROSITE" id="PS50110"/>
    </source>
</evidence>
<evidence type="ECO:0000313" key="10">
    <source>
        <dbReference type="Proteomes" id="UP000271003"/>
    </source>
</evidence>
<keyword evidence="3" id="KW-0805">Transcription regulation</keyword>
<dbReference type="InterPro" id="IPR016032">
    <property type="entry name" value="Sig_transdc_resp-reg_C-effctor"/>
</dbReference>
<dbReference type="EMBL" id="AP018786">
    <property type="protein sequence ID" value="BBF23016.1"/>
    <property type="molecule type" value="Genomic_DNA"/>
</dbReference>
<reference evidence="9 10" key="1">
    <citation type="journal article" date="2018" name="Int. J. Syst. Evol. Microbiol.">
        <title>Mesosutterella multiformis gen. nov., sp. nov., a member of the family Sutterellaceae and Sutterella megalosphaeroides sp. nov., isolated from human faeces.</title>
        <authorList>
            <person name="Sakamoto M."/>
            <person name="Ikeyama N."/>
            <person name="Kunihiro T."/>
            <person name="Iino T."/>
            <person name="Yuki M."/>
            <person name="Ohkuma M."/>
        </authorList>
    </citation>
    <scope>NUCLEOTIDE SEQUENCE [LARGE SCALE GENOMIC DNA]</scope>
    <source>
        <strain evidence="9 10">6FBBBH3</strain>
    </source>
</reference>
<dbReference type="PANTHER" id="PTHR44688:SF16">
    <property type="entry name" value="DNA-BINDING TRANSCRIPTIONAL ACTIVATOR DEVR_DOSR"/>
    <property type="match status" value="1"/>
</dbReference>
<feature type="modified residue" description="4-aspartylphosphate" evidence="6">
    <location>
        <position position="57"/>
    </location>
</feature>
<dbReference type="FunFam" id="3.40.50.2300:FF:000018">
    <property type="entry name" value="DNA-binding transcriptional regulator NtrC"/>
    <property type="match status" value="1"/>
</dbReference>
<dbReference type="CDD" id="cd06170">
    <property type="entry name" value="LuxR_C_like"/>
    <property type="match status" value="1"/>
</dbReference>
<feature type="domain" description="Response regulatory" evidence="8">
    <location>
        <begin position="8"/>
        <end position="122"/>
    </location>
</feature>
<evidence type="ECO:0000259" key="7">
    <source>
        <dbReference type="PROSITE" id="PS50043"/>
    </source>
</evidence>
<evidence type="ECO:0000256" key="1">
    <source>
        <dbReference type="ARBA" id="ARBA00022553"/>
    </source>
</evidence>
<organism evidence="9 10">
    <name type="scientific">Sutterella megalosphaeroides</name>
    <dbReference type="NCBI Taxonomy" id="2494234"/>
    <lineage>
        <taxon>Bacteria</taxon>
        <taxon>Pseudomonadati</taxon>
        <taxon>Pseudomonadota</taxon>
        <taxon>Betaproteobacteria</taxon>
        <taxon>Burkholderiales</taxon>
        <taxon>Sutterellaceae</taxon>
        <taxon>Sutterella</taxon>
    </lineage>
</organism>
<dbReference type="InterPro" id="IPR011006">
    <property type="entry name" value="CheY-like_superfamily"/>
</dbReference>
<dbReference type="GO" id="GO:0006355">
    <property type="term" value="P:regulation of DNA-templated transcription"/>
    <property type="evidence" value="ECO:0007669"/>
    <property type="project" value="InterPro"/>
</dbReference>
<dbReference type="Pfam" id="PF00072">
    <property type="entry name" value="Response_reg"/>
    <property type="match status" value="1"/>
</dbReference>
<dbReference type="PRINTS" id="PR00038">
    <property type="entry name" value="HTHLUXR"/>
</dbReference>
<dbReference type="PROSITE" id="PS50043">
    <property type="entry name" value="HTH_LUXR_2"/>
    <property type="match status" value="1"/>
</dbReference>